<dbReference type="OrthoDB" id="277629at2"/>
<accession>A0A419RUD7</accession>
<proteinExistence type="predicted"/>
<protein>
    <submittedName>
        <fullName evidence="1">Uncharacterized protein</fullName>
    </submittedName>
</protein>
<dbReference type="RefSeq" id="WP_120048405.1">
    <property type="nucleotide sequence ID" value="NZ_RAHX01000001.1"/>
</dbReference>
<dbReference type="SUPFAM" id="SSF159501">
    <property type="entry name" value="EreA/ChaN-like"/>
    <property type="match status" value="1"/>
</dbReference>
<name>A0A419RUD7_9SPHN</name>
<gene>
    <name evidence="1" type="ORF">D6201_08540</name>
</gene>
<dbReference type="EMBL" id="RAHX01000001">
    <property type="protein sequence ID" value="RJY09396.1"/>
    <property type="molecule type" value="Genomic_DNA"/>
</dbReference>
<reference evidence="1 2" key="1">
    <citation type="journal article" date="2017" name="Int. J. Syst. Evol. Microbiol.">
        <title>Erythrobacter aquimixticola sp. nov., isolated from the junction between the ocean and a freshwater spring.</title>
        <authorList>
            <person name="Park S."/>
            <person name="Jung Y.T."/>
            <person name="Choi S.J."/>
            <person name="Yoon J.H."/>
        </authorList>
    </citation>
    <scope>NUCLEOTIDE SEQUENCE [LARGE SCALE GENOMIC DNA]</scope>
    <source>
        <strain evidence="1 2">JSSK-14</strain>
    </source>
</reference>
<organism evidence="1 2">
    <name type="scientific">Aurantiacibacter aquimixticola</name>
    <dbReference type="NCBI Taxonomy" id="1958945"/>
    <lineage>
        <taxon>Bacteria</taxon>
        <taxon>Pseudomonadati</taxon>
        <taxon>Pseudomonadota</taxon>
        <taxon>Alphaproteobacteria</taxon>
        <taxon>Sphingomonadales</taxon>
        <taxon>Erythrobacteraceae</taxon>
        <taxon>Aurantiacibacter</taxon>
    </lineage>
</organism>
<dbReference type="AlphaFoldDB" id="A0A419RUD7"/>
<keyword evidence="2" id="KW-1185">Reference proteome</keyword>
<evidence type="ECO:0000313" key="2">
    <source>
        <dbReference type="Proteomes" id="UP000285232"/>
    </source>
</evidence>
<dbReference type="Proteomes" id="UP000285232">
    <property type="component" value="Unassembled WGS sequence"/>
</dbReference>
<evidence type="ECO:0000313" key="1">
    <source>
        <dbReference type="EMBL" id="RJY09396.1"/>
    </source>
</evidence>
<comment type="caution">
    <text evidence="1">The sequence shown here is derived from an EMBL/GenBank/DDBJ whole genome shotgun (WGS) entry which is preliminary data.</text>
</comment>
<sequence length="410" mass="44312">MALATCAPAAQAQTATASETSIGDILPMVLDDQIMPALIILEQIIAEDERASRIGAQYWSLSGDLGTADELWVRTVDPPSGALPDLSQAQPMPAIEEIVRQSAGKRVVIINEAHHSPRHRAFTHHLMLALREEGFTHFAAEAFCSGAHCGSLLMNGAPMGGGDTGFYVIEPVFGDLARQAGATGYSLVGYEMTPEQKANAGANPDIDSMNFRELAQAENLKAALDADPDMRVLIHVGFGHVEESLPERPLHLFAGRLKELTGEDPLTIDQTLGTPQPGNHDNLLYQAFMEEFGAPSSSMAIAYGQDRPSGIYRTDLSVFHPESQMVNGRPDWLSMTGYRRSHTIALEPLSQRSLVRAFLVGEPAGAVAMDQMLTNPNADAVTLMLPRGEYRLMRQNEAGDNIPLGSVSID</sequence>